<dbReference type="RefSeq" id="XP_066006998.1">
    <property type="nucleotide sequence ID" value="XM_066153671.1"/>
</dbReference>
<dbReference type="PANTHER" id="PTHR46366">
    <property type="entry name" value="PRO-APOPTOTIC SERINE PROTEASE NMA111"/>
    <property type="match status" value="1"/>
</dbReference>
<dbReference type="GeneID" id="43610083"/>
<reference evidence="1 2" key="1">
    <citation type="submission" date="2012-08" db="EMBL/GenBank/DDBJ databases">
        <authorList>
            <person name="Gan P.H.P."/>
            <person name="Ikeda K."/>
            <person name="Irieda H."/>
            <person name="Narusaka M."/>
            <person name="O'Connell R.J."/>
            <person name="Narusaka Y."/>
            <person name="Takano Y."/>
            <person name="Kubo Y."/>
            <person name="Shirasu K."/>
        </authorList>
    </citation>
    <scope>NUCLEOTIDE SEQUENCE [LARGE SCALE GENOMIC DNA]</scope>
    <source>
        <strain evidence="1 2">Nara gc5</strain>
    </source>
</reference>
<protein>
    <submittedName>
        <fullName evidence="1">Pro-apoptotic serine protease NMA111</fullName>
    </submittedName>
</protein>
<reference evidence="1 2" key="2">
    <citation type="submission" date="2020-04" db="EMBL/GenBank/DDBJ databases">
        <title>Genome sequencing and assembly of multiple isolates from the Colletotrichum gloeosporioides species complex.</title>
        <authorList>
            <person name="Gan P."/>
            <person name="Shirasu K."/>
        </authorList>
    </citation>
    <scope>NUCLEOTIDE SEQUENCE [LARGE SCALE GENOMIC DNA]</scope>
    <source>
        <strain evidence="1 2">Nara gc5</strain>
    </source>
</reference>
<keyword evidence="2" id="KW-1185">Reference proteome</keyword>
<organism evidence="1 2">
    <name type="scientific">Colletotrichum fructicola (strain Nara gc5)</name>
    <name type="common">Anthracnose fungus</name>
    <name type="synonym">Colletotrichum gloeosporioides (strain Nara gc5)</name>
    <dbReference type="NCBI Taxonomy" id="1213859"/>
    <lineage>
        <taxon>Eukaryota</taxon>
        <taxon>Fungi</taxon>
        <taxon>Dikarya</taxon>
        <taxon>Ascomycota</taxon>
        <taxon>Pezizomycotina</taxon>
        <taxon>Sordariomycetes</taxon>
        <taxon>Hypocreomycetidae</taxon>
        <taxon>Glomerellales</taxon>
        <taxon>Glomerellaceae</taxon>
        <taxon>Colletotrichum</taxon>
        <taxon>Colletotrichum gloeosporioides species complex</taxon>
    </lineage>
</organism>
<dbReference type="PANTHER" id="PTHR46366:SF8">
    <property type="entry name" value="PRO-APOPTOTIC SERINE PROTEASE NMA111"/>
    <property type="match status" value="1"/>
</dbReference>
<dbReference type="EMBL" id="ANPB02000011">
    <property type="protein sequence ID" value="KAF4474421.1"/>
    <property type="molecule type" value="Genomic_DNA"/>
</dbReference>
<gene>
    <name evidence="1" type="ORF">CGGC5_v016977</name>
</gene>
<dbReference type="OrthoDB" id="4217619at2759"/>
<name>A0A7J6IEF8_COLFN</name>
<evidence type="ECO:0000313" key="1">
    <source>
        <dbReference type="EMBL" id="KAF4474421.1"/>
    </source>
</evidence>
<proteinExistence type="predicted"/>
<dbReference type="Proteomes" id="UP000011096">
    <property type="component" value="Unassembled WGS sequence"/>
</dbReference>
<sequence>MGLATPALLPVVSQVQEGIIPSLRMLPVQFTSTALDKAKTRGLSDDWIGKITRANKTRLFMDTAIPTDFITHVNGHSTLNLKVFSEITKKISDNTYFRLKIVTSNNVWKVVTMKKNEHYFHLKEWIKDACGWRMETFRS</sequence>
<keyword evidence="1" id="KW-0378">Hydrolase</keyword>
<comment type="caution">
    <text evidence="1">The sequence shown here is derived from an EMBL/GenBank/DDBJ whole genome shotgun (WGS) entry which is preliminary data.</text>
</comment>
<accession>A0A7J6IEF8</accession>
<dbReference type="GO" id="GO:0008233">
    <property type="term" value="F:peptidase activity"/>
    <property type="evidence" value="ECO:0007669"/>
    <property type="project" value="UniProtKB-KW"/>
</dbReference>
<dbReference type="InParanoid" id="A0A7J6IEF8"/>
<keyword evidence="1" id="KW-0645">Protease</keyword>
<dbReference type="AlphaFoldDB" id="A0A7J6IEF8"/>
<dbReference type="GO" id="GO:0006508">
    <property type="term" value="P:proteolysis"/>
    <property type="evidence" value="ECO:0007669"/>
    <property type="project" value="UniProtKB-KW"/>
</dbReference>
<evidence type="ECO:0000313" key="2">
    <source>
        <dbReference type="Proteomes" id="UP000011096"/>
    </source>
</evidence>